<dbReference type="GO" id="GO:0016197">
    <property type="term" value="P:endosomal transport"/>
    <property type="evidence" value="ECO:0007669"/>
    <property type="project" value="TreeGrafter"/>
</dbReference>
<dbReference type="EMBL" id="VDLU01000002">
    <property type="protein sequence ID" value="TNJ28682.1"/>
    <property type="molecule type" value="Genomic_DNA"/>
</dbReference>
<gene>
    <name evidence="1" type="ORF">GMRT_13209</name>
</gene>
<dbReference type="GO" id="GO:0042144">
    <property type="term" value="P:vacuole fusion, non-autophagic"/>
    <property type="evidence" value="ECO:0007669"/>
    <property type="project" value="TreeGrafter"/>
</dbReference>
<dbReference type="GO" id="GO:0006886">
    <property type="term" value="P:intracellular protein transport"/>
    <property type="evidence" value="ECO:0007669"/>
    <property type="project" value="InterPro"/>
</dbReference>
<dbReference type="PANTHER" id="PTHR12811:SF0">
    <property type="entry name" value="VACUOLAR PROTEIN SORTING-ASSOCIATED PROTEIN 16 HOMOLOG"/>
    <property type="match status" value="1"/>
</dbReference>
<name>A0A4Z1SRY9_GIAMU</name>
<protein>
    <submittedName>
        <fullName evidence="1">Uncharacterized protein</fullName>
    </submittedName>
</protein>
<evidence type="ECO:0000313" key="2">
    <source>
        <dbReference type="Proteomes" id="UP000315496"/>
    </source>
</evidence>
<organism evidence="1 2">
    <name type="scientific">Giardia muris</name>
    <dbReference type="NCBI Taxonomy" id="5742"/>
    <lineage>
        <taxon>Eukaryota</taxon>
        <taxon>Metamonada</taxon>
        <taxon>Diplomonadida</taxon>
        <taxon>Hexamitidae</taxon>
        <taxon>Giardiinae</taxon>
        <taxon>Giardia</taxon>
    </lineage>
</organism>
<dbReference type="InterPro" id="IPR016534">
    <property type="entry name" value="VPS16"/>
</dbReference>
<dbReference type="OrthoDB" id="10252187at2759"/>
<dbReference type="Proteomes" id="UP000315496">
    <property type="component" value="Chromosome 2"/>
</dbReference>
<dbReference type="GO" id="GO:0003779">
    <property type="term" value="F:actin binding"/>
    <property type="evidence" value="ECO:0007669"/>
    <property type="project" value="TreeGrafter"/>
</dbReference>
<dbReference type="GO" id="GO:0005768">
    <property type="term" value="C:endosome"/>
    <property type="evidence" value="ECO:0007669"/>
    <property type="project" value="TreeGrafter"/>
</dbReference>
<comment type="caution">
    <text evidence="1">The sequence shown here is derived from an EMBL/GenBank/DDBJ whole genome shotgun (WGS) entry which is preliminary data.</text>
</comment>
<dbReference type="SUPFAM" id="SSF50978">
    <property type="entry name" value="WD40 repeat-like"/>
    <property type="match status" value="1"/>
</dbReference>
<dbReference type="VEuPathDB" id="GiardiaDB:GMRT_13209"/>
<proteinExistence type="predicted"/>
<dbReference type="GO" id="GO:0030897">
    <property type="term" value="C:HOPS complex"/>
    <property type="evidence" value="ECO:0007669"/>
    <property type="project" value="TreeGrafter"/>
</dbReference>
<dbReference type="GO" id="GO:0005765">
    <property type="term" value="C:lysosomal membrane"/>
    <property type="evidence" value="ECO:0007669"/>
    <property type="project" value="TreeGrafter"/>
</dbReference>
<reference evidence="1 2" key="1">
    <citation type="submission" date="2019-05" db="EMBL/GenBank/DDBJ databases">
        <title>The compact genome of Giardia muris reveals important steps in the evolution of intestinal protozoan parasites.</title>
        <authorList>
            <person name="Xu F."/>
            <person name="Jimenez-Gonzalez A."/>
            <person name="Einarsson E."/>
            <person name="Astvaldsson A."/>
            <person name="Peirasmaki D."/>
            <person name="Eckmann L."/>
            <person name="Andersson J.O."/>
            <person name="Svard S.G."/>
            <person name="Jerlstrom-Hultqvist J."/>
        </authorList>
    </citation>
    <scope>NUCLEOTIDE SEQUENCE [LARGE SCALE GENOMIC DNA]</scope>
    <source>
        <strain evidence="1 2">Roberts-Thomson</strain>
    </source>
</reference>
<dbReference type="AlphaFoldDB" id="A0A4Z1SRY9"/>
<keyword evidence="2" id="KW-1185">Reference proteome</keyword>
<evidence type="ECO:0000313" key="1">
    <source>
        <dbReference type="EMBL" id="TNJ28682.1"/>
    </source>
</evidence>
<accession>A0A4Z1SRY9</accession>
<dbReference type="PANTHER" id="PTHR12811">
    <property type="entry name" value="VACUOLAR PROTEIN SORTING VPS16"/>
    <property type="match status" value="1"/>
</dbReference>
<dbReference type="InterPro" id="IPR036322">
    <property type="entry name" value="WD40_repeat_dom_sf"/>
</dbReference>
<sequence length="998" mass="110599">MAVVADPTRVVRHLGKRPYVELKPVAGSLDQQPLAGLGFVPQDWHFIPMPNCAGHTQILRSTTSSVLSERQQAALQGMAFVYKANGELLTKFPILLEGHNPLIRAFHLRATSDLVIVTRDGRVRVFTLQGWVIREFKLPVEGKERITVLEAAGHENSLVALQSDGTFVVYNNLADTLTKARQLRYKTTRLEYLNNLFAGGMPKKTDVGFLAIIEANTPRSSPLICFSTSSVAESNPQLIVFPADKPDAYVKIRASEIVKKANSKLLTFDFANVVINASGDFILAADSNHSLAVLDISEFRKDEKTPPLVRLIIPGQASSSSAPSSDASEPPFIFGLCEALPAYYDPTEGCIRIHIPQSHGHLDFKTEEFDAQGVFMMQSLHSGLLYKTSERDEPITRHISRVSKALQAIRTPKAGKDNPGAFLFYSSTQVGESLVPLNQAIHLLDSQLPMALEQLLEAAKAALSIKEQRDILGTVSIGKLFIDDPLGKYTRQYDDIRRILHVANNFNGCDVGGAVPIEHYTACLTPTDLILYYVSCGLWDRAAKTCLYMSYDTAERLIILRQVLLRMALNYFLNPQMDTISEAAILQKIRVSFEALPAVKNAYRDLIDYLVYAKCYKRRSLIADLIQNEPIMADRIRLLISIQDYSTAIRQCLSYGAYDLAQCLYRYASRPSLAGPDGYLKQFESGIQLFGGLGREVLDGYLAALPYLAQQAKVSRSNLEKCISNTLLHEKLHASYYEWMLRRLCNAVLKQGSRSTLEKSLLLIGQMQERLTDDPFVSSVSRLSAIPTLIEGLTTAFEKGKVRTAYVPIFGSICLILQDATRQELEGWVKDATTHERQIPSASDSVTLADSKKVFASFLKKVTIDPSLHYMSACEGAIDAVKQAANNPNGREIAIQLLGLLNSYVRSIPGKTLSKLAYPLAKRLVEQITDVPLLNSSRLLETLEAVMRPVDLARFSILTTNKDKFATALKELSKGELEPFFISSPSLPPSLREAIAAL</sequence>